<proteinExistence type="predicted"/>
<dbReference type="Proteomes" id="UP001500668">
    <property type="component" value="Unassembled WGS sequence"/>
</dbReference>
<evidence type="ECO:0000313" key="2">
    <source>
        <dbReference type="EMBL" id="GAA0579338.1"/>
    </source>
</evidence>
<keyword evidence="3" id="KW-1185">Reference proteome</keyword>
<evidence type="ECO:0000256" key="1">
    <source>
        <dbReference type="SAM" id="MobiDB-lite"/>
    </source>
</evidence>
<organism evidence="2 3">
    <name type="scientific">Streptomyces crystallinus</name>
    <dbReference type="NCBI Taxonomy" id="68191"/>
    <lineage>
        <taxon>Bacteria</taxon>
        <taxon>Bacillati</taxon>
        <taxon>Actinomycetota</taxon>
        <taxon>Actinomycetes</taxon>
        <taxon>Kitasatosporales</taxon>
        <taxon>Streptomycetaceae</taxon>
        <taxon>Streptomyces</taxon>
    </lineage>
</organism>
<name>A0ABP3Q540_9ACTN</name>
<reference evidence="3" key="1">
    <citation type="journal article" date="2019" name="Int. J. Syst. Evol. Microbiol.">
        <title>The Global Catalogue of Microorganisms (GCM) 10K type strain sequencing project: providing services to taxonomists for standard genome sequencing and annotation.</title>
        <authorList>
            <consortium name="The Broad Institute Genomics Platform"/>
            <consortium name="The Broad Institute Genome Sequencing Center for Infectious Disease"/>
            <person name="Wu L."/>
            <person name="Ma J."/>
        </authorList>
    </citation>
    <scope>NUCLEOTIDE SEQUENCE [LARGE SCALE GENOMIC DNA]</scope>
    <source>
        <strain evidence="3">JCM 5067</strain>
    </source>
</reference>
<feature type="region of interest" description="Disordered" evidence="1">
    <location>
        <begin position="71"/>
        <end position="97"/>
    </location>
</feature>
<comment type="caution">
    <text evidence="2">The sequence shown here is derived from an EMBL/GenBank/DDBJ whole genome shotgun (WGS) entry which is preliminary data.</text>
</comment>
<accession>A0ABP3Q540</accession>
<protein>
    <recommendedName>
        <fullName evidence="4">C2H2-type domain-containing protein</fullName>
    </recommendedName>
</protein>
<evidence type="ECO:0008006" key="4">
    <source>
        <dbReference type="Google" id="ProtNLM"/>
    </source>
</evidence>
<evidence type="ECO:0000313" key="3">
    <source>
        <dbReference type="Proteomes" id="UP001500668"/>
    </source>
</evidence>
<dbReference type="EMBL" id="BAAACA010000004">
    <property type="protein sequence ID" value="GAA0579338.1"/>
    <property type="molecule type" value="Genomic_DNA"/>
</dbReference>
<sequence>MDELIGYGGTAEGCPVCIDEHCATLLPFASDAAAVAHIRQHSREELAFALLTHKALVQRFLVAADTPEGVQTEQHAEELIGDVEGTAMRSPARLRQA</sequence>
<dbReference type="RefSeq" id="WP_344069346.1">
    <property type="nucleotide sequence ID" value="NZ_BAAACA010000004.1"/>
</dbReference>
<gene>
    <name evidence="2" type="ORF">GCM10010394_04860</name>
</gene>